<proteinExistence type="predicted"/>
<feature type="region of interest" description="Disordered" evidence="1">
    <location>
        <begin position="516"/>
        <end position="546"/>
    </location>
</feature>
<dbReference type="HOGENOM" id="CLU_342566_0_0_1"/>
<reference evidence="2 3" key="1">
    <citation type="journal article" date="2012" name="Science">
        <title>The Paleozoic origin of enzymatic lignin decomposition reconstructed from 31 fungal genomes.</title>
        <authorList>
            <person name="Floudas D."/>
            <person name="Binder M."/>
            <person name="Riley R."/>
            <person name="Barry K."/>
            <person name="Blanchette R.A."/>
            <person name="Henrissat B."/>
            <person name="Martinez A.T."/>
            <person name="Otillar R."/>
            <person name="Spatafora J.W."/>
            <person name="Yadav J.S."/>
            <person name="Aerts A."/>
            <person name="Benoit I."/>
            <person name="Boyd A."/>
            <person name="Carlson A."/>
            <person name="Copeland A."/>
            <person name="Coutinho P.M."/>
            <person name="de Vries R.P."/>
            <person name="Ferreira P."/>
            <person name="Findley K."/>
            <person name="Foster B."/>
            <person name="Gaskell J."/>
            <person name="Glotzer D."/>
            <person name="Gorecki P."/>
            <person name="Heitman J."/>
            <person name="Hesse C."/>
            <person name="Hori C."/>
            <person name="Igarashi K."/>
            <person name="Jurgens J.A."/>
            <person name="Kallen N."/>
            <person name="Kersten P."/>
            <person name="Kohler A."/>
            <person name="Kuees U."/>
            <person name="Kumar T.K.A."/>
            <person name="Kuo A."/>
            <person name="LaButti K."/>
            <person name="Larrondo L.F."/>
            <person name="Lindquist E."/>
            <person name="Ling A."/>
            <person name="Lombard V."/>
            <person name="Lucas S."/>
            <person name="Lundell T."/>
            <person name="Martin R."/>
            <person name="McLaughlin D.J."/>
            <person name="Morgenstern I."/>
            <person name="Morin E."/>
            <person name="Murat C."/>
            <person name="Nagy L.G."/>
            <person name="Nolan M."/>
            <person name="Ohm R.A."/>
            <person name="Patyshakuliyeva A."/>
            <person name="Rokas A."/>
            <person name="Ruiz-Duenas F.J."/>
            <person name="Sabat G."/>
            <person name="Salamov A."/>
            <person name="Samejima M."/>
            <person name="Schmutz J."/>
            <person name="Slot J.C."/>
            <person name="St John F."/>
            <person name="Stenlid J."/>
            <person name="Sun H."/>
            <person name="Sun S."/>
            <person name="Syed K."/>
            <person name="Tsang A."/>
            <person name="Wiebenga A."/>
            <person name="Young D."/>
            <person name="Pisabarro A."/>
            <person name="Eastwood D.C."/>
            <person name="Martin F."/>
            <person name="Cullen D."/>
            <person name="Grigoriev I.V."/>
            <person name="Hibbett D.S."/>
        </authorList>
    </citation>
    <scope>NUCLEOTIDE SEQUENCE [LARGE SCALE GENOMIC DNA]</scope>
    <source>
        <strain evidence="2 3">ATCC 11539</strain>
    </source>
</reference>
<feature type="region of interest" description="Disordered" evidence="1">
    <location>
        <begin position="230"/>
        <end position="360"/>
    </location>
</feature>
<dbReference type="AlphaFoldDB" id="S7Q050"/>
<dbReference type="GeneID" id="19300839"/>
<name>S7Q050_GLOTA</name>
<evidence type="ECO:0000256" key="1">
    <source>
        <dbReference type="SAM" id="MobiDB-lite"/>
    </source>
</evidence>
<keyword evidence="3" id="KW-1185">Reference proteome</keyword>
<protein>
    <recommendedName>
        <fullName evidence="4">SAP domain-containing protein</fullName>
    </recommendedName>
</protein>
<dbReference type="eggNOG" id="ENOG502SXQN">
    <property type="taxonomic scope" value="Eukaryota"/>
</dbReference>
<evidence type="ECO:0008006" key="4">
    <source>
        <dbReference type="Google" id="ProtNLM"/>
    </source>
</evidence>
<organism evidence="2 3">
    <name type="scientific">Gloeophyllum trabeum (strain ATCC 11539 / FP-39264 / Madison 617)</name>
    <name type="common">Brown rot fungus</name>
    <dbReference type="NCBI Taxonomy" id="670483"/>
    <lineage>
        <taxon>Eukaryota</taxon>
        <taxon>Fungi</taxon>
        <taxon>Dikarya</taxon>
        <taxon>Basidiomycota</taxon>
        <taxon>Agaricomycotina</taxon>
        <taxon>Agaricomycetes</taxon>
        <taxon>Gloeophyllales</taxon>
        <taxon>Gloeophyllaceae</taxon>
        <taxon>Gloeophyllum</taxon>
    </lineage>
</organism>
<gene>
    <name evidence="2" type="ORF">GLOTRDRAFT_122482</name>
</gene>
<feature type="compositionally biased region" description="Basic residues" evidence="1">
    <location>
        <begin position="136"/>
        <end position="151"/>
    </location>
</feature>
<sequence length="827" mass="92077">MTSQFPWDKLRAETLRTLCKELGFPAKLSRRDEMIKALAAVQEHGLEETLERFDELVPEGEAPAAAGTTTTAFQRPKRPRKSDAEVTMSRNVRKKGMELRSGLRADGGQLKKRRNTFDGVVIESKKPDATAPPVTTRRRAAPPRKRRRTATKAKESRAIEDEEDEVDAQPADENEEGAEGAGQASDAQVPVSFAALADNDADGESEGGADRDRVLPIANSYVVNEVVITEVNGSNSHSEARGDRSQTDKHLYFDRDGPREVESPWSRKRQRHDDYPRIFKYEDGSGHEDFSRDAKREKTDGDDRSETGVHELRIKGASRRMENDEDEILPRHQQDAASARDDANRETQSRSKHGSGLVRRPSVMKLWTAVSDHLGHLWPQAPQEGPPEAPGPSAEEQEAGESSFTYQEELVLVRAELGEATRTAAEYRLKEEESQRHLAEARAMLQRAEQEKVAALESREEIYETARKQEADCHKLQQEKARLQATLASKDRQLKDVERSYDSRIQGLLEEKGNLKRELKAQRAKSQPRGQASSVRSTTPVDFESGPDQVSEMFLKSQAPFSVESINTAVDDLVINIMEKAGELSAAFAGDTAAAGLAEMHAPDSTPKSAGALENALQPRYEVDQEGRELLLDALLHHEVLSDIHHVFFSINTSTVNFQGASLLDDLERRLGKKESWKTVQKWRSLTAVCTEDLIDPTMSEEVGRNMGERVIEQVALAYRVPAQVLDSMREDIFSGLSTTYKMARELSLVMKRDVLAVRLMVGAVSEGTFDHRAVDSQWPEMGVKEGDRIVGAYGLGLSKLSADGRLQSLTRPKVVTEALFRQLSPA</sequence>
<feature type="compositionally biased region" description="Acidic residues" evidence="1">
    <location>
        <begin position="160"/>
        <end position="178"/>
    </location>
</feature>
<dbReference type="RefSeq" id="XP_007868570.1">
    <property type="nucleotide sequence ID" value="XM_007870379.1"/>
</dbReference>
<feature type="compositionally biased region" description="Basic and acidic residues" evidence="1">
    <location>
        <begin position="271"/>
        <end position="349"/>
    </location>
</feature>
<feature type="region of interest" description="Disordered" evidence="1">
    <location>
        <begin position="377"/>
        <end position="403"/>
    </location>
</feature>
<evidence type="ECO:0000313" key="3">
    <source>
        <dbReference type="Proteomes" id="UP000030669"/>
    </source>
</evidence>
<dbReference type="OrthoDB" id="3892913at2759"/>
<dbReference type="EMBL" id="KB469306">
    <property type="protein sequence ID" value="EPQ53306.1"/>
    <property type="molecule type" value="Genomic_DNA"/>
</dbReference>
<feature type="region of interest" description="Disordered" evidence="1">
    <location>
        <begin position="64"/>
        <end position="215"/>
    </location>
</feature>
<feature type="compositionally biased region" description="Polar residues" evidence="1">
    <location>
        <begin position="524"/>
        <end position="540"/>
    </location>
</feature>
<evidence type="ECO:0000313" key="2">
    <source>
        <dbReference type="EMBL" id="EPQ53306.1"/>
    </source>
</evidence>
<dbReference type="Proteomes" id="UP000030669">
    <property type="component" value="Unassembled WGS sequence"/>
</dbReference>
<accession>S7Q050</accession>
<feature type="compositionally biased region" description="Basic and acidic residues" evidence="1">
    <location>
        <begin position="238"/>
        <end position="262"/>
    </location>
</feature>
<dbReference type="KEGG" id="gtr:GLOTRDRAFT_122482"/>